<dbReference type="SUPFAM" id="SSF53098">
    <property type="entry name" value="Ribonuclease H-like"/>
    <property type="match status" value="1"/>
</dbReference>
<dbReference type="Proteomes" id="UP001374579">
    <property type="component" value="Unassembled WGS sequence"/>
</dbReference>
<dbReference type="Gene3D" id="3.30.420.10">
    <property type="entry name" value="Ribonuclease H-like superfamily/Ribonuclease H"/>
    <property type="match status" value="1"/>
</dbReference>
<accession>A0AAN9B7P1</accession>
<organism evidence="1 2">
    <name type="scientific">Littorina saxatilis</name>
    <dbReference type="NCBI Taxonomy" id="31220"/>
    <lineage>
        <taxon>Eukaryota</taxon>
        <taxon>Metazoa</taxon>
        <taxon>Spiralia</taxon>
        <taxon>Lophotrochozoa</taxon>
        <taxon>Mollusca</taxon>
        <taxon>Gastropoda</taxon>
        <taxon>Caenogastropoda</taxon>
        <taxon>Littorinimorpha</taxon>
        <taxon>Littorinoidea</taxon>
        <taxon>Littorinidae</taxon>
        <taxon>Littorina</taxon>
    </lineage>
</organism>
<dbReference type="GO" id="GO:0003676">
    <property type="term" value="F:nucleic acid binding"/>
    <property type="evidence" value="ECO:0007669"/>
    <property type="project" value="InterPro"/>
</dbReference>
<dbReference type="CDD" id="cd09275">
    <property type="entry name" value="RNase_HI_RT_DIRS1"/>
    <property type="match status" value="1"/>
</dbReference>
<sequence>MTGWGAHLADQTASGLWDLSLAPQHINMLELEAVSLGLRAFLPLLGGSHVQVHTDNTTVAAYINRQGGTRSQKLSESACRLLVWCSSHNILLSAKYLKGTLNVLADALSRGDKVLHSEWTLSHQALDRLWVQVDKPCIDLFATRFSTRLPLFVSPFPDPLAWAVNALDLDWTNLQAYAFPPFCLLGKVVRKVDLEKPALVLVAPLWPSQHWYPDLLRLAVRPPIPLGVRRGDLLQPRSGVPHENPQALQLHGWILSESLCVVPGPRPQL</sequence>
<evidence type="ECO:0000313" key="1">
    <source>
        <dbReference type="EMBL" id="KAK7098875.1"/>
    </source>
</evidence>
<dbReference type="InterPro" id="IPR052055">
    <property type="entry name" value="Hepadnavirus_pol/RT"/>
</dbReference>
<dbReference type="InterPro" id="IPR036397">
    <property type="entry name" value="RNaseH_sf"/>
</dbReference>
<dbReference type="EMBL" id="JBAMIC010000012">
    <property type="protein sequence ID" value="KAK7098875.1"/>
    <property type="molecule type" value="Genomic_DNA"/>
</dbReference>
<dbReference type="AlphaFoldDB" id="A0AAN9B7P1"/>
<dbReference type="PANTHER" id="PTHR33050">
    <property type="entry name" value="REVERSE TRANSCRIPTASE DOMAIN-CONTAINING PROTEIN"/>
    <property type="match status" value="1"/>
</dbReference>
<keyword evidence="2" id="KW-1185">Reference proteome</keyword>
<proteinExistence type="predicted"/>
<dbReference type="InterPro" id="IPR012337">
    <property type="entry name" value="RNaseH-like_sf"/>
</dbReference>
<dbReference type="PANTHER" id="PTHR33050:SF7">
    <property type="entry name" value="RIBONUCLEASE H"/>
    <property type="match status" value="1"/>
</dbReference>
<protein>
    <submittedName>
        <fullName evidence="1">Uncharacterized protein</fullName>
    </submittedName>
</protein>
<comment type="caution">
    <text evidence="1">The sequence shown here is derived from an EMBL/GenBank/DDBJ whole genome shotgun (WGS) entry which is preliminary data.</text>
</comment>
<name>A0AAN9B7P1_9CAEN</name>
<reference evidence="1 2" key="1">
    <citation type="submission" date="2024-02" db="EMBL/GenBank/DDBJ databases">
        <title>Chromosome-scale genome assembly of the rough periwinkle Littorina saxatilis.</title>
        <authorList>
            <person name="De Jode A."/>
            <person name="Faria R."/>
            <person name="Formenti G."/>
            <person name="Sims Y."/>
            <person name="Smith T.P."/>
            <person name="Tracey A."/>
            <person name="Wood J.M.D."/>
            <person name="Zagrodzka Z.B."/>
            <person name="Johannesson K."/>
            <person name="Butlin R.K."/>
            <person name="Leder E.H."/>
        </authorList>
    </citation>
    <scope>NUCLEOTIDE SEQUENCE [LARGE SCALE GENOMIC DNA]</scope>
    <source>
        <strain evidence="1">Snail1</strain>
        <tissue evidence="1">Muscle</tissue>
    </source>
</reference>
<evidence type="ECO:0000313" key="2">
    <source>
        <dbReference type="Proteomes" id="UP001374579"/>
    </source>
</evidence>
<gene>
    <name evidence="1" type="ORF">V1264_003095</name>
</gene>